<name>A0A846MXJ7_9PROT</name>
<dbReference type="AlphaFoldDB" id="A0A846MXJ7"/>
<accession>A0A846MXJ7</accession>
<dbReference type="GO" id="GO:0003677">
    <property type="term" value="F:DNA binding"/>
    <property type="evidence" value="ECO:0007669"/>
    <property type="project" value="UniProtKB-KW"/>
</dbReference>
<evidence type="ECO:0000313" key="4">
    <source>
        <dbReference type="Proteomes" id="UP000570514"/>
    </source>
</evidence>
<dbReference type="PROSITE" id="PS50110">
    <property type="entry name" value="RESPONSE_REGULATORY"/>
    <property type="match status" value="1"/>
</dbReference>
<protein>
    <submittedName>
        <fullName evidence="3">DNA-binding response OmpR family regulator</fullName>
    </submittedName>
</protein>
<dbReference type="Proteomes" id="UP000570514">
    <property type="component" value="Unassembled WGS sequence"/>
</dbReference>
<comment type="caution">
    <text evidence="3">The sequence shown here is derived from an EMBL/GenBank/DDBJ whole genome shotgun (WGS) entry which is preliminary data.</text>
</comment>
<comment type="caution">
    <text evidence="1">Lacks conserved residue(s) required for the propagation of feature annotation.</text>
</comment>
<dbReference type="InterPro" id="IPR011006">
    <property type="entry name" value="CheY-like_superfamily"/>
</dbReference>
<reference evidence="3 4" key="1">
    <citation type="submission" date="2020-03" db="EMBL/GenBank/DDBJ databases">
        <title>Genomic Encyclopedia of Type Strains, Phase IV (KMG-IV): sequencing the most valuable type-strain genomes for metagenomic binning, comparative biology and taxonomic classification.</title>
        <authorList>
            <person name="Goeker M."/>
        </authorList>
    </citation>
    <scope>NUCLEOTIDE SEQUENCE [LARGE SCALE GENOMIC DNA]</scope>
    <source>
        <strain evidence="3 4">DSM 19867</strain>
    </source>
</reference>
<evidence type="ECO:0000256" key="1">
    <source>
        <dbReference type="PROSITE-ProRule" id="PRU00169"/>
    </source>
</evidence>
<feature type="domain" description="Response regulatory" evidence="2">
    <location>
        <begin position="1"/>
        <end position="44"/>
    </location>
</feature>
<dbReference type="Gene3D" id="3.40.50.2300">
    <property type="match status" value="1"/>
</dbReference>
<dbReference type="GO" id="GO:0000160">
    <property type="term" value="P:phosphorelay signal transduction system"/>
    <property type="evidence" value="ECO:0007669"/>
    <property type="project" value="InterPro"/>
</dbReference>
<keyword evidence="4" id="KW-1185">Reference proteome</keyword>
<dbReference type="SUPFAM" id="SSF52172">
    <property type="entry name" value="CheY-like"/>
    <property type="match status" value="1"/>
</dbReference>
<proteinExistence type="predicted"/>
<dbReference type="InterPro" id="IPR001789">
    <property type="entry name" value="Sig_transdc_resp-reg_receiver"/>
</dbReference>
<keyword evidence="3" id="KW-0238">DNA-binding</keyword>
<evidence type="ECO:0000259" key="2">
    <source>
        <dbReference type="PROSITE" id="PS50110"/>
    </source>
</evidence>
<sequence>MQVIFMSGYAEEAFRRNDEKAEDLHFLPKPFGLKQLAAKVKEVLSGAPTTKK</sequence>
<evidence type="ECO:0000313" key="3">
    <source>
        <dbReference type="EMBL" id="NIK88304.1"/>
    </source>
</evidence>
<dbReference type="EMBL" id="JAASRM010000001">
    <property type="protein sequence ID" value="NIK88304.1"/>
    <property type="molecule type" value="Genomic_DNA"/>
</dbReference>
<dbReference type="RefSeq" id="WP_167082492.1">
    <property type="nucleotide sequence ID" value="NZ_BAAADC010000001.1"/>
</dbReference>
<organism evidence="3 4">
    <name type="scientific">Rhizomicrobium palustre</name>
    <dbReference type="NCBI Taxonomy" id="189966"/>
    <lineage>
        <taxon>Bacteria</taxon>
        <taxon>Pseudomonadati</taxon>
        <taxon>Pseudomonadota</taxon>
        <taxon>Alphaproteobacteria</taxon>
        <taxon>Micropepsales</taxon>
        <taxon>Micropepsaceae</taxon>
        <taxon>Rhizomicrobium</taxon>
    </lineage>
</organism>
<gene>
    <name evidence="3" type="ORF">FHS83_001622</name>
</gene>